<feature type="region of interest" description="Disordered" evidence="1">
    <location>
        <begin position="306"/>
        <end position="334"/>
    </location>
</feature>
<dbReference type="eggNOG" id="ENOG502QVXQ">
    <property type="taxonomic scope" value="Eukaryota"/>
</dbReference>
<dbReference type="PANTHER" id="PTHR36062:SF10">
    <property type="entry name" value="OS05G0552100 PROTEIN"/>
    <property type="match status" value="1"/>
</dbReference>
<feature type="compositionally biased region" description="Basic and acidic residues" evidence="1">
    <location>
        <begin position="28"/>
        <end position="40"/>
    </location>
</feature>
<dbReference type="OrthoDB" id="649277at2759"/>
<feature type="region of interest" description="Disordered" evidence="1">
    <location>
        <begin position="248"/>
        <end position="286"/>
    </location>
</feature>
<dbReference type="Gramene" id="OB05G32520.1">
    <property type="protein sequence ID" value="OB05G32520.1"/>
    <property type="gene ID" value="OB05G32520"/>
</dbReference>
<dbReference type="InterPro" id="IPR037476">
    <property type="entry name" value="PCH1"/>
</dbReference>
<reference evidence="2" key="2">
    <citation type="submission" date="2013-04" db="UniProtKB">
        <authorList>
            <consortium name="EnsemblPlants"/>
        </authorList>
    </citation>
    <scope>IDENTIFICATION</scope>
</reference>
<name>J3M9H8_ORYBR</name>
<dbReference type="OMA" id="CQQERRG"/>
<accession>J3M9H8</accession>
<protein>
    <submittedName>
        <fullName evidence="2">Uncharacterized protein</fullName>
    </submittedName>
</protein>
<organism evidence="2">
    <name type="scientific">Oryza brachyantha</name>
    <name type="common">malo sina</name>
    <dbReference type="NCBI Taxonomy" id="4533"/>
    <lineage>
        <taxon>Eukaryota</taxon>
        <taxon>Viridiplantae</taxon>
        <taxon>Streptophyta</taxon>
        <taxon>Embryophyta</taxon>
        <taxon>Tracheophyta</taxon>
        <taxon>Spermatophyta</taxon>
        <taxon>Magnoliopsida</taxon>
        <taxon>Liliopsida</taxon>
        <taxon>Poales</taxon>
        <taxon>Poaceae</taxon>
        <taxon>BOP clade</taxon>
        <taxon>Oryzoideae</taxon>
        <taxon>Oryzeae</taxon>
        <taxon>Oryzinae</taxon>
        <taxon>Oryza</taxon>
    </lineage>
</organism>
<dbReference type="RefSeq" id="XP_040380567.1">
    <property type="nucleotide sequence ID" value="XM_040524633.1"/>
</dbReference>
<dbReference type="HOGENOM" id="CLU_022849_0_0_1"/>
<evidence type="ECO:0000256" key="1">
    <source>
        <dbReference type="SAM" id="MobiDB-lite"/>
    </source>
</evidence>
<keyword evidence="3" id="KW-1185">Reference proteome</keyword>
<dbReference type="EnsemblPlants" id="OB05G32520.1">
    <property type="protein sequence ID" value="OB05G32520.1"/>
    <property type="gene ID" value="OB05G32520"/>
</dbReference>
<dbReference type="GO" id="GO:0010099">
    <property type="term" value="P:regulation of photomorphogenesis"/>
    <property type="evidence" value="ECO:0007669"/>
    <property type="project" value="InterPro"/>
</dbReference>
<feature type="region of interest" description="Disordered" evidence="1">
    <location>
        <begin position="611"/>
        <end position="643"/>
    </location>
</feature>
<feature type="region of interest" description="Disordered" evidence="1">
    <location>
        <begin position="1"/>
        <end position="40"/>
    </location>
</feature>
<dbReference type="RefSeq" id="XP_015692776.1">
    <property type="nucleotide sequence ID" value="XM_015837290.2"/>
</dbReference>
<reference evidence="2" key="1">
    <citation type="journal article" date="2013" name="Nat. Commun.">
        <title>Whole-genome sequencing of Oryza brachyantha reveals mechanisms underlying Oryza genome evolution.</title>
        <authorList>
            <person name="Chen J."/>
            <person name="Huang Q."/>
            <person name="Gao D."/>
            <person name="Wang J."/>
            <person name="Lang Y."/>
            <person name="Liu T."/>
            <person name="Li B."/>
            <person name="Bai Z."/>
            <person name="Luis Goicoechea J."/>
            <person name="Liang C."/>
            <person name="Chen C."/>
            <person name="Zhang W."/>
            <person name="Sun S."/>
            <person name="Liao Y."/>
            <person name="Zhang X."/>
            <person name="Yang L."/>
            <person name="Song C."/>
            <person name="Wang M."/>
            <person name="Shi J."/>
            <person name="Liu G."/>
            <person name="Liu J."/>
            <person name="Zhou H."/>
            <person name="Zhou W."/>
            <person name="Yu Q."/>
            <person name="An N."/>
            <person name="Chen Y."/>
            <person name="Cai Q."/>
            <person name="Wang B."/>
            <person name="Liu B."/>
            <person name="Min J."/>
            <person name="Huang Y."/>
            <person name="Wu H."/>
            <person name="Li Z."/>
            <person name="Zhang Y."/>
            <person name="Yin Y."/>
            <person name="Song W."/>
            <person name="Jiang J."/>
            <person name="Jackson S.A."/>
            <person name="Wing R.A."/>
            <person name="Wang J."/>
            <person name="Chen M."/>
        </authorList>
    </citation>
    <scope>NUCLEOTIDE SEQUENCE [LARGE SCALE GENOMIC DNA]</scope>
    <source>
        <strain evidence="2">cv. IRGC 101232</strain>
    </source>
</reference>
<dbReference type="KEGG" id="obr:102722302"/>
<evidence type="ECO:0000313" key="3">
    <source>
        <dbReference type="Proteomes" id="UP000006038"/>
    </source>
</evidence>
<feature type="compositionally biased region" description="Polar residues" evidence="1">
    <location>
        <begin position="13"/>
        <end position="25"/>
    </location>
</feature>
<dbReference type="Proteomes" id="UP000006038">
    <property type="component" value="Chromosome 5"/>
</dbReference>
<dbReference type="AlphaFoldDB" id="J3M9H8"/>
<dbReference type="RefSeq" id="XP_015692775.1">
    <property type="nucleotide sequence ID" value="XM_015837289.2"/>
</dbReference>
<evidence type="ECO:0000313" key="2">
    <source>
        <dbReference type="EnsemblPlants" id="OB05G32520.1"/>
    </source>
</evidence>
<dbReference type="RefSeq" id="XP_040380566.1">
    <property type="nucleotide sequence ID" value="XM_040524632.1"/>
</dbReference>
<proteinExistence type="predicted"/>
<gene>
    <name evidence="2" type="primary">LOC102722302</name>
</gene>
<sequence length="751" mass="82717">MGDPGESSEKHSQWISHWTKGSSSAEPRVGKRCDDSTEDAKYDTCTENFGPSNFEIMKSRLFERLMVGISQERAILEHGQQLNSNMRAVVKDARRHTAQNQIDQVDGPIKKSVMQKDVLYAKAVVSKSLSIQKFSELPLDFQNLVSSDDLSSEWNHFPMFAINRKIDSILNAKRKSAKSTVPKNVFVPKQTLKLNMTTSNVMAFSSEEYELHSQRTTDTIMDQCKHAGDIVSRLEDPAGVMLDPAEQKLKGQLSPATSCSCSKDDSNSSDSLSDEQHTSHYLADSDQELACRSSEKKLMFSENNNADHKIGSSFQNQKSGAPGHREQNSSEGAIFRTSVTGKEFEADQINCSNKYKQDDEKFYGPCESHGRIVASDILSYGQQHLNSQRMVSAANVTGSCMLPDTTANLFSVNGRGEAATQPLDILGGSTKKKAPYLFEMLTIPSKTQDMYPEDSLPSGNSTAFGVHMYDTNIGSHLFGPNNKSSGNVETLSSGSQHVSKSSEGIASLLAQKEYGCTKNEKSEQFATLSIKGALGCSKANGFQNVNQHQDVSSKATVSNNQHCFIPGTARMDLDLMQFQMSRMRNQVAADTIQSQATAEPSDRWLKRLQLDSKDPHLPGSKRPKVGDCRPVIEEPSSMRPCCDGSDDDIVDGDKEEQGLVEEVQIQGARETSPAGAKIDSRWIGRWCQGGVPVYHEDDPDQRKEATKPVLASGGLEGQFPSITAMAMMGRAMSKVRPCQQERRGSFMVWKT</sequence>
<dbReference type="PANTHER" id="PTHR36062">
    <property type="entry name" value="OS01G0687300 PROTEIN"/>
    <property type="match status" value="1"/>
</dbReference>
<dbReference type="GeneID" id="102722302"/>